<protein>
    <submittedName>
        <fullName evidence="2">Putative cell division protein FtsX</fullName>
    </submittedName>
</protein>
<dbReference type="Proteomes" id="UP000008718">
    <property type="component" value="Chromosome"/>
</dbReference>
<keyword evidence="1" id="KW-0812">Transmembrane</keyword>
<keyword evidence="1" id="KW-1133">Transmembrane helix</keyword>
<proteinExistence type="predicted"/>
<dbReference type="KEGG" id="ppn:Palpr_2988"/>
<accession>E4T0Q3</accession>
<dbReference type="AlphaFoldDB" id="E4T0Q3"/>
<reference evidence="2 3" key="2">
    <citation type="journal article" date="2011" name="Stand. Genomic Sci.">
        <title>Complete genome sequence of Paludibacter propionicigenes type strain (WB4).</title>
        <authorList>
            <person name="Gronow S."/>
            <person name="Munk C."/>
            <person name="Lapidus A."/>
            <person name="Nolan M."/>
            <person name="Lucas S."/>
            <person name="Hammon N."/>
            <person name="Deshpande S."/>
            <person name="Cheng J.F."/>
            <person name="Tapia R."/>
            <person name="Han C."/>
            <person name="Goodwin L."/>
            <person name="Pitluck S."/>
            <person name="Liolios K."/>
            <person name="Ivanova N."/>
            <person name="Mavromatis K."/>
            <person name="Mikhailova N."/>
            <person name="Pati A."/>
            <person name="Chen A."/>
            <person name="Palaniappan K."/>
            <person name="Land M."/>
            <person name="Hauser L."/>
            <person name="Chang Y.J."/>
            <person name="Jeffries C.D."/>
            <person name="Brambilla E."/>
            <person name="Rohde M."/>
            <person name="Goker M."/>
            <person name="Detter J.C."/>
            <person name="Woyke T."/>
            <person name="Bristow J."/>
            <person name="Eisen J.A."/>
            <person name="Markowitz V."/>
            <person name="Hugenholtz P."/>
            <person name="Kyrpides N.C."/>
            <person name="Klenk H.P."/>
        </authorList>
    </citation>
    <scope>NUCLEOTIDE SEQUENCE [LARGE SCALE GENOMIC DNA]</scope>
    <source>
        <strain evidence="3">DSM 17365 / JCM 13257 / WB4</strain>
    </source>
</reference>
<evidence type="ECO:0000313" key="3">
    <source>
        <dbReference type="Proteomes" id="UP000008718"/>
    </source>
</evidence>
<keyword evidence="1" id="KW-0472">Membrane</keyword>
<keyword evidence="2" id="KW-0131">Cell cycle</keyword>
<dbReference type="STRING" id="694427.Palpr_2988"/>
<dbReference type="GO" id="GO:0051301">
    <property type="term" value="P:cell division"/>
    <property type="evidence" value="ECO:0007669"/>
    <property type="project" value="UniProtKB-KW"/>
</dbReference>
<name>E4T0Q3_PALPW</name>
<reference key="1">
    <citation type="submission" date="2010-11" db="EMBL/GenBank/DDBJ databases">
        <title>The complete genome of Paludibacter propionicigenes DSM 17365.</title>
        <authorList>
            <consortium name="US DOE Joint Genome Institute (JGI-PGF)"/>
            <person name="Lucas S."/>
            <person name="Copeland A."/>
            <person name="Lapidus A."/>
            <person name="Bruce D."/>
            <person name="Goodwin L."/>
            <person name="Pitluck S."/>
            <person name="Kyrpides N."/>
            <person name="Mavromatis K."/>
            <person name="Ivanova N."/>
            <person name="Munk A.C."/>
            <person name="Brettin T."/>
            <person name="Detter J.C."/>
            <person name="Han C."/>
            <person name="Tapia R."/>
            <person name="Land M."/>
            <person name="Hauser L."/>
            <person name="Markowitz V."/>
            <person name="Cheng J.-F."/>
            <person name="Hugenholtz P."/>
            <person name="Woyke T."/>
            <person name="Wu D."/>
            <person name="Gronow S."/>
            <person name="Wellnitz S."/>
            <person name="Brambilla E."/>
            <person name="Klenk H.-P."/>
            <person name="Eisen J.A."/>
        </authorList>
    </citation>
    <scope>NUCLEOTIDE SEQUENCE</scope>
    <source>
        <strain>WB4</strain>
    </source>
</reference>
<keyword evidence="2" id="KW-0132">Cell division</keyword>
<gene>
    <name evidence="2" type="ordered locus">Palpr_2988</name>
</gene>
<sequence>MNKTIKIFPFISLILTAMASGDKFLSFPYCIKMGSALLLIIIAVFSYVLFLRMKLKTKSDIG</sequence>
<evidence type="ECO:0000313" key="2">
    <source>
        <dbReference type="EMBL" id="ADQ81117.1"/>
    </source>
</evidence>
<keyword evidence="3" id="KW-1185">Reference proteome</keyword>
<organism evidence="2 3">
    <name type="scientific">Paludibacter propionicigenes (strain DSM 17365 / JCM 13257 / WB4)</name>
    <dbReference type="NCBI Taxonomy" id="694427"/>
    <lineage>
        <taxon>Bacteria</taxon>
        <taxon>Pseudomonadati</taxon>
        <taxon>Bacteroidota</taxon>
        <taxon>Bacteroidia</taxon>
        <taxon>Bacteroidales</taxon>
        <taxon>Paludibacteraceae</taxon>
        <taxon>Paludibacter</taxon>
    </lineage>
</organism>
<dbReference type="HOGENOM" id="CLU_2899998_0_0_10"/>
<evidence type="ECO:0000256" key="1">
    <source>
        <dbReference type="SAM" id="Phobius"/>
    </source>
</evidence>
<feature type="transmembrane region" description="Helical" evidence="1">
    <location>
        <begin position="31"/>
        <end position="51"/>
    </location>
</feature>
<dbReference type="EMBL" id="CP002345">
    <property type="protein sequence ID" value="ADQ81117.1"/>
    <property type="molecule type" value="Genomic_DNA"/>
</dbReference>